<keyword evidence="1" id="KW-0106">Calcium</keyword>
<dbReference type="PATRIC" id="fig|587753.10.peg.2829"/>
<dbReference type="EC" id="3.1.1.3" evidence="2"/>
<dbReference type="KEGG" id="pcz:PCL1606_28360"/>
<protein>
    <submittedName>
        <fullName evidence="2">Polyurethanase A</fullName>
        <ecNumber evidence="2">3.1.1.3</ecNumber>
    </submittedName>
</protein>
<gene>
    <name evidence="2" type="ORF">PCL1606_28360</name>
</gene>
<dbReference type="Gene3D" id="3.40.50.1820">
    <property type="entry name" value="alpha/beta hydrolase"/>
    <property type="match status" value="1"/>
</dbReference>
<dbReference type="AlphaFoldDB" id="A0A0D5XZW6"/>
<dbReference type="EMBL" id="CP011110">
    <property type="protein sequence ID" value="AKA24287.1"/>
    <property type="molecule type" value="Genomic_DNA"/>
</dbReference>
<dbReference type="OrthoDB" id="7010652at2"/>
<accession>A0A0D5XZW6</accession>
<dbReference type="InterPro" id="IPR001343">
    <property type="entry name" value="Hemolysn_Ca-bd"/>
</dbReference>
<dbReference type="GO" id="GO:0004806">
    <property type="term" value="F:triacylglycerol lipase activity"/>
    <property type="evidence" value="ECO:0007669"/>
    <property type="project" value="UniProtKB-EC"/>
</dbReference>
<evidence type="ECO:0000313" key="2">
    <source>
        <dbReference type="EMBL" id="AKA24287.1"/>
    </source>
</evidence>
<dbReference type="PRINTS" id="PR00313">
    <property type="entry name" value="CABNDNGRPT"/>
</dbReference>
<dbReference type="GO" id="GO:0005509">
    <property type="term" value="F:calcium ion binding"/>
    <property type="evidence" value="ECO:0007669"/>
    <property type="project" value="InterPro"/>
</dbReference>
<reference evidence="2 3" key="1">
    <citation type="journal article" date="2015" name="Mol. Plant Microbe Interact.">
        <title>Comparative Genomic Analysis of Pseudomonas chlororaphis PCL1606 Reveals New Insight into Antifungal Compounds Involved in Biocontrol.</title>
        <authorList>
            <person name="Calderon C.E."/>
            <person name="Ramos C."/>
            <person name="de Vicente A."/>
            <person name="Cazorla F.M."/>
        </authorList>
    </citation>
    <scope>NUCLEOTIDE SEQUENCE [LARGE SCALE GENOMIC DNA]</scope>
    <source>
        <strain evidence="2 3">PCL1606</strain>
    </source>
</reference>
<evidence type="ECO:0000313" key="3">
    <source>
        <dbReference type="Proteomes" id="UP000032748"/>
    </source>
</evidence>
<dbReference type="RefSeq" id="WP_045882877.1">
    <property type="nucleotide sequence ID" value="NZ_CP011110.1"/>
</dbReference>
<sequence length="566" mass="59552">MGVFDYRNFKGETGKVLYSDALALTLYAYAPTGQALASGWKPISAGQLGYQGTVGPEGTFFGEQPGFTTANVEVLGRYDDAGKLLSIGIAFRGTGGLGLGDTLGDIKNDLLAAFGPSGYADDYSKNAFDQLFTRVAEFARNQGLNGQDVLVSGHSLGGLGVNSLAQLSGEHWCGFYADAQYVAFASPTQSAADKVLNIGYENDPVFRVLDGTTFNASSLGAHDKPQASATNNIVNFSDHYASTLENLLPQSILNPLSWSAHSSAGYADGLNRVVDSAFYDLTSRDSTLIVSTLSEGNRGSTWVEDLNRNAEPHKGSTFIFGTDGNDLLKGGRGNDFIEGREGNDTFRDDGGYNILLGGKGHNVFDLQQSLSKFSVVNDGEGSLYVRDAYGGISMTRDIGAITSKEPGFLWGLFSKEVTHSVTDQGLLAGNQLTPYNHSLNGDAYGNALVASVDGDWLFGHGGDDVLRSDKSDVTFVGGAGNDVMYSNGGGANTFLFSGAFGFDAIHGYQGSDKLVFMGVAGAGQGYDYTQHLTQSGQDTLLSVGDYAVTLVGVAPDSLSAAGIVFA</sequence>
<dbReference type="Proteomes" id="UP000032748">
    <property type="component" value="Chromosome"/>
</dbReference>
<organism evidence="2 3">
    <name type="scientific">Pseudomonas chlororaphis</name>
    <dbReference type="NCBI Taxonomy" id="587753"/>
    <lineage>
        <taxon>Bacteria</taxon>
        <taxon>Pseudomonadati</taxon>
        <taxon>Pseudomonadota</taxon>
        <taxon>Gammaproteobacteria</taxon>
        <taxon>Pseudomonadales</taxon>
        <taxon>Pseudomonadaceae</taxon>
        <taxon>Pseudomonas</taxon>
    </lineage>
</organism>
<dbReference type="InterPro" id="IPR011049">
    <property type="entry name" value="Serralysin-like_metalloprot_C"/>
</dbReference>
<dbReference type="Gene3D" id="2.150.10.10">
    <property type="entry name" value="Serralysin-like metalloprotease, C-terminal"/>
    <property type="match status" value="2"/>
</dbReference>
<dbReference type="InterPro" id="IPR029058">
    <property type="entry name" value="AB_hydrolase_fold"/>
</dbReference>
<dbReference type="SUPFAM" id="SSF53474">
    <property type="entry name" value="alpha/beta-Hydrolases"/>
    <property type="match status" value="1"/>
</dbReference>
<keyword evidence="2" id="KW-0378">Hydrolase</keyword>
<evidence type="ECO:0000256" key="1">
    <source>
        <dbReference type="ARBA" id="ARBA00022837"/>
    </source>
</evidence>
<dbReference type="Pfam" id="PF00353">
    <property type="entry name" value="HemolysinCabind"/>
    <property type="match status" value="2"/>
</dbReference>
<proteinExistence type="predicted"/>
<dbReference type="SUPFAM" id="SSF51120">
    <property type="entry name" value="beta-Roll"/>
    <property type="match status" value="2"/>
</dbReference>
<name>A0A0D5XZW6_9PSED</name>